<protein>
    <submittedName>
        <fullName evidence="2">Uncharacterized protein</fullName>
    </submittedName>
</protein>
<gene>
    <name evidence="2" type="ORF">TTEB3V08_LOCUS2883</name>
</gene>
<feature type="region of interest" description="Disordered" evidence="1">
    <location>
        <begin position="331"/>
        <end position="358"/>
    </location>
</feature>
<proteinExistence type="predicted"/>
<feature type="compositionally biased region" description="Acidic residues" evidence="1">
    <location>
        <begin position="263"/>
        <end position="274"/>
    </location>
</feature>
<reference evidence="2" key="1">
    <citation type="submission" date="2020-11" db="EMBL/GenBank/DDBJ databases">
        <authorList>
            <person name="Tran Van P."/>
        </authorList>
    </citation>
    <scope>NUCLEOTIDE SEQUENCE</scope>
</reference>
<sequence length="358" mass="40439">MYILKQVNINSYRTSHHNLPEKGRKVHGKRGKHLQHLSYIPADILSSHHQKTVEVGTMEHYTCYLYSITASCCKTNDVRQDVFTSGQSTEAMQILPPSQDAQHINRSSYQFGTRRVGRWWIAEKIFIRPMFICKINRAEDCRLGEDDCVINFAGGTAGGVCSLHRVLLPVQAIRLSTKYTNGLGIGNVEFRGSEPAFAWRESGEPFRKNHPSVHPTEIRTSISPSSAVKLNTTGALANYATEAGSLEFKSRLSVLREKIAEEQAGEEDNEQNDDSPDKTSEEGAQRLWTVARLSLERPERVLYRQEMARHLHIMRGSQVLTHCEFMLPGNAQTSGKLPHLTMPEPSAERHPTRRPPLR</sequence>
<evidence type="ECO:0000313" key="2">
    <source>
        <dbReference type="EMBL" id="CAD7454789.1"/>
    </source>
</evidence>
<feature type="region of interest" description="Disordered" evidence="1">
    <location>
        <begin position="261"/>
        <end position="285"/>
    </location>
</feature>
<organism evidence="2">
    <name type="scientific">Timema tahoe</name>
    <dbReference type="NCBI Taxonomy" id="61484"/>
    <lineage>
        <taxon>Eukaryota</taxon>
        <taxon>Metazoa</taxon>
        <taxon>Ecdysozoa</taxon>
        <taxon>Arthropoda</taxon>
        <taxon>Hexapoda</taxon>
        <taxon>Insecta</taxon>
        <taxon>Pterygota</taxon>
        <taxon>Neoptera</taxon>
        <taxon>Polyneoptera</taxon>
        <taxon>Phasmatodea</taxon>
        <taxon>Timematodea</taxon>
        <taxon>Timematoidea</taxon>
        <taxon>Timematidae</taxon>
        <taxon>Timema</taxon>
    </lineage>
</organism>
<evidence type="ECO:0000256" key="1">
    <source>
        <dbReference type="SAM" id="MobiDB-lite"/>
    </source>
</evidence>
<dbReference type="AlphaFoldDB" id="A0A7R9FJM1"/>
<accession>A0A7R9FJM1</accession>
<dbReference type="EMBL" id="OE000716">
    <property type="protein sequence ID" value="CAD7454789.1"/>
    <property type="molecule type" value="Genomic_DNA"/>
</dbReference>
<name>A0A7R9FJM1_9NEOP</name>
<feature type="compositionally biased region" description="Basic and acidic residues" evidence="1">
    <location>
        <begin position="275"/>
        <end position="284"/>
    </location>
</feature>